<reference evidence="2 3" key="1">
    <citation type="submission" date="2018-03" db="EMBL/GenBank/DDBJ databases">
        <title>Rhodobacter blasticus.</title>
        <authorList>
            <person name="Meyer T.E."/>
            <person name="Miller S."/>
            <person name="Lodha T."/>
            <person name="Gandham S."/>
            <person name="Chintalapati S."/>
            <person name="Chintalapati V.R."/>
        </authorList>
    </citation>
    <scope>NUCLEOTIDE SEQUENCE [LARGE SCALE GENOMIC DNA]</scope>
    <source>
        <strain evidence="2 3">DSM 2131</strain>
    </source>
</reference>
<sequence length="139" mass="15671">MIEEVHHQLIEAVLKPTSADGIGMRTAFVARIKLRAADAIRREQLHSERYVYSEDEEQRPNGHRALGTDDEERSHVESVLKRISDPRKVLAFRLHMEGVPRNSTKVESIASALGVSAKTAETWVKETEEEIRTILGAKS</sequence>
<protein>
    <submittedName>
        <fullName evidence="2">Uncharacterized protein</fullName>
    </submittedName>
</protein>
<accession>A0A2T4J9H6</accession>
<name>A0A2T4J9H6_FUSBL</name>
<evidence type="ECO:0000313" key="2">
    <source>
        <dbReference type="EMBL" id="PTE14513.1"/>
    </source>
</evidence>
<dbReference type="Proteomes" id="UP000241362">
    <property type="component" value="Unassembled WGS sequence"/>
</dbReference>
<proteinExistence type="predicted"/>
<organism evidence="2 3">
    <name type="scientific">Fuscovulum blasticum DSM 2131</name>
    <dbReference type="NCBI Taxonomy" id="1188250"/>
    <lineage>
        <taxon>Bacteria</taxon>
        <taxon>Pseudomonadati</taxon>
        <taxon>Pseudomonadota</taxon>
        <taxon>Alphaproteobacteria</taxon>
        <taxon>Rhodobacterales</taxon>
        <taxon>Paracoccaceae</taxon>
        <taxon>Pseudogemmobacter</taxon>
    </lineage>
</organism>
<keyword evidence="3" id="KW-1185">Reference proteome</keyword>
<feature type="region of interest" description="Disordered" evidence="1">
    <location>
        <begin position="51"/>
        <end position="75"/>
    </location>
</feature>
<comment type="caution">
    <text evidence="2">The sequence shown here is derived from an EMBL/GenBank/DDBJ whole genome shotgun (WGS) entry which is preliminary data.</text>
</comment>
<dbReference type="AlphaFoldDB" id="A0A2T4J9H6"/>
<dbReference type="EMBL" id="PZKE01000007">
    <property type="protein sequence ID" value="PTE14513.1"/>
    <property type="molecule type" value="Genomic_DNA"/>
</dbReference>
<evidence type="ECO:0000256" key="1">
    <source>
        <dbReference type="SAM" id="MobiDB-lite"/>
    </source>
</evidence>
<gene>
    <name evidence="2" type="ORF">C5F44_09050</name>
</gene>
<evidence type="ECO:0000313" key="3">
    <source>
        <dbReference type="Proteomes" id="UP000241362"/>
    </source>
</evidence>